<dbReference type="Proteomes" id="UP000003844">
    <property type="component" value="Unassembled WGS sequence"/>
</dbReference>
<dbReference type="AlphaFoldDB" id="H2BYI6"/>
<evidence type="ECO:0000313" key="9">
    <source>
        <dbReference type="EMBL" id="EHQ03325.1"/>
    </source>
</evidence>
<dbReference type="InterPro" id="IPR051906">
    <property type="entry name" value="TolC-like"/>
</dbReference>
<keyword evidence="8" id="KW-0175">Coiled coil</keyword>
<evidence type="ECO:0000256" key="5">
    <source>
        <dbReference type="ARBA" id="ARBA00022692"/>
    </source>
</evidence>
<keyword evidence="6" id="KW-0472">Membrane</keyword>
<dbReference type="HOGENOM" id="CLU_012817_11_2_10"/>
<dbReference type="PANTHER" id="PTHR30026">
    <property type="entry name" value="OUTER MEMBRANE PROTEIN TOLC"/>
    <property type="match status" value="1"/>
</dbReference>
<keyword evidence="7" id="KW-0998">Cell outer membrane</keyword>
<comment type="subcellular location">
    <subcellularLocation>
        <location evidence="1">Cell outer membrane</location>
    </subcellularLocation>
</comment>
<protein>
    <submittedName>
        <fullName evidence="9">Outer membrane efflux protein</fullName>
    </submittedName>
</protein>
<dbReference type="GO" id="GO:0009279">
    <property type="term" value="C:cell outer membrane"/>
    <property type="evidence" value="ECO:0007669"/>
    <property type="project" value="UniProtKB-SubCell"/>
</dbReference>
<dbReference type="Gene3D" id="1.20.1600.10">
    <property type="entry name" value="Outer membrane efflux proteins (OEP)"/>
    <property type="match status" value="1"/>
</dbReference>
<evidence type="ECO:0000256" key="2">
    <source>
        <dbReference type="ARBA" id="ARBA00007613"/>
    </source>
</evidence>
<dbReference type="GO" id="GO:0015562">
    <property type="term" value="F:efflux transmembrane transporter activity"/>
    <property type="evidence" value="ECO:0007669"/>
    <property type="project" value="InterPro"/>
</dbReference>
<comment type="similarity">
    <text evidence="2">Belongs to the outer membrane factor (OMF) (TC 1.B.17) family.</text>
</comment>
<dbReference type="PANTHER" id="PTHR30026:SF20">
    <property type="entry name" value="OUTER MEMBRANE PROTEIN TOLC"/>
    <property type="match status" value="1"/>
</dbReference>
<dbReference type="InterPro" id="IPR003423">
    <property type="entry name" value="OMP_efflux"/>
</dbReference>
<keyword evidence="10" id="KW-1185">Reference proteome</keyword>
<keyword evidence="5" id="KW-0812">Transmembrane</keyword>
<dbReference type="GO" id="GO:1990281">
    <property type="term" value="C:efflux pump complex"/>
    <property type="evidence" value="ECO:0007669"/>
    <property type="project" value="TreeGrafter"/>
</dbReference>
<sequence length="450" mass="51259">MYFTSTIMRKIIFLACFLFIGIYTHAQEKRWTLQECVAYALENNISVKQSELDVEASAIDRSDAIGNFIPSLSSQMSLTSNSGLSINPTTNRFENTRFTSFSGGATTALTIFDGLRNYRQFQRSKLTQLASEYSLELMKDDIALFVANSYLQVLFNKQSLEVLISQNAVTTEQLERTQELVDAGVLPSGDLLEIEATNANELQRMVVAENNIKISLISLAQTLLIKDYENFDIAEDDYDVFGAEILTKTPSELIERAREERFEIKVAEENKKIAEKDVEIARGAYWPTINAFFNYNTRYANNDPFSRDFTTQLYENDGTTYGLQLNIPVLNGFAVRNQVQRNKVNVQRAEYRLEQAELDLEANVYQAYVDAKGAFRSYEAALVALNAQEQAYSYATERFDVGLTNGFEFSQAKSRLENAQTEVVRTKYDYIFKLKVIELYFGIPVTDLKF</sequence>
<evidence type="ECO:0000256" key="6">
    <source>
        <dbReference type="ARBA" id="ARBA00023136"/>
    </source>
</evidence>
<accession>H2BYI6</accession>
<dbReference type="eggNOG" id="COG1538">
    <property type="taxonomic scope" value="Bacteria"/>
</dbReference>
<name>H2BYI6_GILLR</name>
<gene>
    <name evidence="9" type="ORF">Gilli_2711</name>
</gene>
<keyword evidence="4" id="KW-1134">Transmembrane beta strand</keyword>
<dbReference type="GO" id="GO:0015288">
    <property type="term" value="F:porin activity"/>
    <property type="evidence" value="ECO:0007669"/>
    <property type="project" value="TreeGrafter"/>
</dbReference>
<dbReference type="STRING" id="865937.Gilli_2711"/>
<evidence type="ECO:0000313" key="10">
    <source>
        <dbReference type="Proteomes" id="UP000003844"/>
    </source>
</evidence>
<keyword evidence="3" id="KW-0813">Transport</keyword>
<dbReference type="Pfam" id="PF02321">
    <property type="entry name" value="OEP"/>
    <property type="match status" value="2"/>
</dbReference>
<reference evidence="10" key="1">
    <citation type="journal article" date="2012" name="Stand. Genomic Sci.">
        <title>Genome sequence of the Antarctic rhodopsins-containing flavobacterium Gillisia limnaea type strain (R-8282(T)).</title>
        <authorList>
            <person name="Riedel T."/>
            <person name="Held B."/>
            <person name="Nolan M."/>
            <person name="Lucas S."/>
            <person name="Lapidus A."/>
            <person name="Tice H."/>
            <person name="Del Rio T.G."/>
            <person name="Cheng J.F."/>
            <person name="Han C."/>
            <person name="Tapia R."/>
            <person name="Goodwin L.A."/>
            <person name="Pitluck S."/>
            <person name="Liolios K."/>
            <person name="Mavromatis K."/>
            <person name="Pagani I."/>
            <person name="Ivanova N."/>
            <person name="Mikhailova N."/>
            <person name="Pati A."/>
            <person name="Chen A."/>
            <person name="Palaniappan K."/>
            <person name="Land M."/>
            <person name="Rohde M."/>
            <person name="Tindall B.J."/>
            <person name="Detter J.C."/>
            <person name="Goker M."/>
            <person name="Bristow J."/>
            <person name="Eisen J.A."/>
            <person name="Markowitz V."/>
            <person name="Hugenholtz P."/>
            <person name="Kyrpides N.C."/>
            <person name="Klenk H.P."/>
            <person name="Woyke T."/>
        </authorList>
    </citation>
    <scope>NUCLEOTIDE SEQUENCE [LARGE SCALE GENOMIC DNA]</scope>
    <source>
        <strain evidence="10">DSM 15749 / LMG 21470 / R-8282</strain>
    </source>
</reference>
<organism evidence="9 10">
    <name type="scientific">Gillisia limnaea (strain DSM 15749 / LMG 21470 / R-8282)</name>
    <dbReference type="NCBI Taxonomy" id="865937"/>
    <lineage>
        <taxon>Bacteria</taxon>
        <taxon>Pseudomonadati</taxon>
        <taxon>Bacteroidota</taxon>
        <taxon>Flavobacteriia</taxon>
        <taxon>Flavobacteriales</taxon>
        <taxon>Flavobacteriaceae</taxon>
        <taxon>Gillisia</taxon>
    </lineage>
</organism>
<evidence type="ECO:0000256" key="4">
    <source>
        <dbReference type="ARBA" id="ARBA00022452"/>
    </source>
</evidence>
<evidence type="ECO:0000256" key="8">
    <source>
        <dbReference type="SAM" id="Coils"/>
    </source>
</evidence>
<evidence type="ECO:0000256" key="3">
    <source>
        <dbReference type="ARBA" id="ARBA00022448"/>
    </source>
</evidence>
<evidence type="ECO:0000256" key="7">
    <source>
        <dbReference type="ARBA" id="ARBA00023237"/>
    </source>
</evidence>
<evidence type="ECO:0000256" key="1">
    <source>
        <dbReference type="ARBA" id="ARBA00004442"/>
    </source>
</evidence>
<proteinExistence type="inferred from homology"/>
<dbReference type="EMBL" id="JH594606">
    <property type="protein sequence ID" value="EHQ03325.1"/>
    <property type="molecule type" value="Genomic_DNA"/>
</dbReference>
<dbReference type="SUPFAM" id="SSF56954">
    <property type="entry name" value="Outer membrane efflux proteins (OEP)"/>
    <property type="match status" value="1"/>
</dbReference>
<feature type="coiled-coil region" evidence="8">
    <location>
        <begin position="257"/>
        <end position="284"/>
    </location>
</feature>